<evidence type="ECO:0000256" key="8">
    <source>
        <dbReference type="ARBA" id="ARBA00024495"/>
    </source>
</evidence>
<sequence>MSTGRPADGPVSLMYKKTMDCVGLSSGAMVGLGAAAVTAAATYYLATRAEPMVTSINLQNQSVILEDGSRCSHFMKDGKLLEVLYDDVRTTYDCFQRGLRVSNNGPCLGARTGPRKEYEWLSYQQVYDRACAFGSGLLEIGLPASNDVFVGFYSLNRIEYVVAEQASIMFSMVSVPLYDTLGTTACSFIINQIGITHVVCDKAEKAKTLLASVDTTPSLKCIILIEEPTAELVQQAAEAKIEIKEFSAIESLGQKNLKDPKPPTPADLATICYTSGTTGDPKGVMLSHQNLISNMSAVGCVALKGVTVTPQDVHLSYLPMAHVFERGMQIIAFMHGAQVGFSRGDIKLLTEDLQALKPTIFITVPRLLNRIYDKVLSGAQGSKIKTTLLNLALNAKTREVQRGVVRRDSIWDQLVFKKVQQTVGGRVKIIITGSAPLGSKVLDFIRASFGCLVLEGYGQTEAAAGITFNVPGEIESGHVGCPLPCNFVKVVDVPEMDYYASDGKGEICAKGDNVFVGYYKNPEKTSETKDKDGWLHTGDIGEWLPNGALRIIDRKKNIFKLAQGEYVAAEKIENVYMRSEYVAQAFVEGDSLKPYLMGVMVPDIEVVPRWAEKEGLPTSMDELCTCQKLKDLIQQDIINVGKAMGLKTFEQVKDIHLHPEPFSMDNNLLTPTFKNKRPNLRKFFKSRITELYEKHEATS</sequence>
<dbReference type="InterPro" id="IPR000873">
    <property type="entry name" value="AMP-dep_synth/lig_dom"/>
</dbReference>
<dbReference type="PANTHER" id="PTHR43272">
    <property type="entry name" value="LONG-CHAIN-FATTY-ACID--COA LIGASE"/>
    <property type="match status" value="1"/>
</dbReference>
<dbReference type="Pfam" id="PF00501">
    <property type="entry name" value="AMP-binding"/>
    <property type="match status" value="1"/>
</dbReference>
<keyword evidence="14" id="KW-0812">Transmembrane</keyword>
<gene>
    <name evidence="16" type="ORF">KP79_PYT06434</name>
</gene>
<dbReference type="PANTHER" id="PTHR43272:SF107">
    <property type="entry name" value="LONG-CHAIN-FATTY-ACID--COA LIGASE 5"/>
    <property type="match status" value="1"/>
</dbReference>
<comment type="catalytic activity">
    <reaction evidence="8">
        <text>12-hydroxy-(5Z,8Z,10E,14Z)-eicosatetraenoate + ATP + CoA = 12-hydroxy-(5Z,8Z,10E,14Z)-eicosatetraenoyl-CoA + AMP + diphosphate</text>
        <dbReference type="Rhea" id="RHEA:52112"/>
        <dbReference type="ChEBI" id="CHEBI:30616"/>
        <dbReference type="ChEBI" id="CHEBI:33019"/>
        <dbReference type="ChEBI" id="CHEBI:57287"/>
        <dbReference type="ChEBI" id="CHEBI:90718"/>
        <dbReference type="ChEBI" id="CHEBI:136408"/>
        <dbReference type="ChEBI" id="CHEBI:456215"/>
    </reaction>
    <physiologicalReaction direction="left-to-right" evidence="8">
        <dbReference type="Rhea" id="RHEA:52113"/>
    </physiologicalReaction>
</comment>
<keyword evidence="14" id="KW-1133">Transmembrane helix</keyword>
<comment type="caution">
    <text evidence="16">The sequence shown here is derived from an EMBL/GenBank/DDBJ whole genome shotgun (WGS) entry which is preliminary data.</text>
</comment>
<comment type="catalytic activity">
    <reaction evidence="12">
        <text>hexadecanoate + ATP + CoA = hexadecanoyl-CoA + AMP + diphosphate</text>
        <dbReference type="Rhea" id="RHEA:30751"/>
        <dbReference type="ChEBI" id="CHEBI:7896"/>
        <dbReference type="ChEBI" id="CHEBI:30616"/>
        <dbReference type="ChEBI" id="CHEBI:33019"/>
        <dbReference type="ChEBI" id="CHEBI:57287"/>
        <dbReference type="ChEBI" id="CHEBI:57379"/>
        <dbReference type="ChEBI" id="CHEBI:456215"/>
    </reaction>
    <physiologicalReaction direction="left-to-right" evidence="12">
        <dbReference type="Rhea" id="RHEA:30752"/>
    </physiologicalReaction>
</comment>
<keyword evidence="13" id="KW-0443">Lipid metabolism</keyword>
<comment type="function">
    <text evidence="13">Catalyzes the conversion of long-chain fatty acids to their active form acyl-CoAs for both synthesis of cellular lipids, and degradation via beta-oxidation.</text>
</comment>
<comment type="catalytic activity">
    <reaction evidence="7">
        <text>a long-chain fatty acid + ATP + CoA = a long-chain fatty acyl-CoA + AMP + diphosphate</text>
        <dbReference type="Rhea" id="RHEA:15421"/>
        <dbReference type="ChEBI" id="CHEBI:30616"/>
        <dbReference type="ChEBI" id="CHEBI:33019"/>
        <dbReference type="ChEBI" id="CHEBI:57287"/>
        <dbReference type="ChEBI" id="CHEBI:57560"/>
        <dbReference type="ChEBI" id="CHEBI:83139"/>
        <dbReference type="ChEBI" id="CHEBI:456215"/>
        <dbReference type="EC" id="6.2.1.3"/>
    </reaction>
    <physiologicalReaction direction="left-to-right" evidence="7">
        <dbReference type="Rhea" id="RHEA:15422"/>
    </physiologicalReaction>
</comment>
<evidence type="ECO:0000256" key="11">
    <source>
        <dbReference type="ARBA" id="ARBA00024565"/>
    </source>
</evidence>
<evidence type="ECO:0000313" key="17">
    <source>
        <dbReference type="Proteomes" id="UP000242188"/>
    </source>
</evidence>
<evidence type="ECO:0000256" key="5">
    <source>
        <dbReference type="ARBA" id="ARBA00022840"/>
    </source>
</evidence>
<dbReference type="EC" id="6.2.1.3" evidence="13"/>
<dbReference type="GO" id="GO:0005524">
    <property type="term" value="F:ATP binding"/>
    <property type="evidence" value="ECO:0007669"/>
    <property type="project" value="UniProtKB-KW"/>
</dbReference>
<evidence type="ECO:0000256" key="12">
    <source>
        <dbReference type="ARBA" id="ARBA00049139"/>
    </source>
</evidence>
<dbReference type="InterPro" id="IPR045311">
    <property type="entry name" value="LC-FACS_euk"/>
</dbReference>
<evidence type="ECO:0000256" key="1">
    <source>
        <dbReference type="ARBA" id="ARBA00006432"/>
    </source>
</evidence>
<evidence type="ECO:0000256" key="7">
    <source>
        <dbReference type="ARBA" id="ARBA00024484"/>
    </source>
</evidence>
<feature type="domain" description="AMP-dependent synthetase/ligase" evidence="15">
    <location>
        <begin position="116"/>
        <end position="519"/>
    </location>
</feature>
<dbReference type="CDD" id="cd05927">
    <property type="entry name" value="LC-FACS_euk"/>
    <property type="match status" value="1"/>
</dbReference>
<keyword evidence="5 13" id="KW-0067">ATP-binding</keyword>
<dbReference type="GO" id="GO:0016020">
    <property type="term" value="C:membrane"/>
    <property type="evidence" value="ECO:0007669"/>
    <property type="project" value="TreeGrafter"/>
</dbReference>
<dbReference type="PROSITE" id="PS00455">
    <property type="entry name" value="AMP_BINDING"/>
    <property type="match status" value="1"/>
</dbReference>
<protein>
    <recommendedName>
        <fullName evidence="13">Long-chain-fatty-acid--CoA ligase</fullName>
        <ecNumber evidence="13">6.2.1.3</ecNumber>
    </recommendedName>
</protein>
<dbReference type="GO" id="GO:0005783">
    <property type="term" value="C:endoplasmic reticulum"/>
    <property type="evidence" value="ECO:0007669"/>
    <property type="project" value="TreeGrafter"/>
</dbReference>
<organism evidence="16 17">
    <name type="scientific">Mizuhopecten yessoensis</name>
    <name type="common">Japanese scallop</name>
    <name type="synonym">Patinopecten yessoensis</name>
    <dbReference type="NCBI Taxonomy" id="6573"/>
    <lineage>
        <taxon>Eukaryota</taxon>
        <taxon>Metazoa</taxon>
        <taxon>Spiralia</taxon>
        <taxon>Lophotrochozoa</taxon>
        <taxon>Mollusca</taxon>
        <taxon>Bivalvia</taxon>
        <taxon>Autobranchia</taxon>
        <taxon>Pteriomorphia</taxon>
        <taxon>Pectinida</taxon>
        <taxon>Pectinoidea</taxon>
        <taxon>Pectinidae</taxon>
        <taxon>Mizuhopecten</taxon>
    </lineage>
</organism>
<dbReference type="GO" id="GO:0047676">
    <property type="term" value="F:arachidonate-CoA ligase activity"/>
    <property type="evidence" value="ECO:0007669"/>
    <property type="project" value="UniProtKB-EC"/>
</dbReference>
<comment type="catalytic activity">
    <reaction evidence="11">
        <text>(E)-hexadec-2-enoate + ATP + CoA = (2E)-hexadecenoyl-CoA + AMP + diphosphate</text>
        <dbReference type="Rhea" id="RHEA:36139"/>
        <dbReference type="ChEBI" id="CHEBI:30616"/>
        <dbReference type="ChEBI" id="CHEBI:33019"/>
        <dbReference type="ChEBI" id="CHEBI:57287"/>
        <dbReference type="ChEBI" id="CHEBI:61526"/>
        <dbReference type="ChEBI" id="CHEBI:72745"/>
        <dbReference type="ChEBI" id="CHEBI:456215"/>
    </reaction>
    <physiologicalReaction direction="left-to-right" evidence="11">
        <dbReference type="Rhea" id="RHEA:36140"/>
    </physiologicalReaction>
</comment>
<evidence type="ECO:0000256" key="6">
    <source>
        <dbReference type="ARBA" id="ARBA00024469"/>
    </source>
</evidence>
<feature type="transmembrane region" description="Helical" evidence="14">
    <location>
        <begin position="21"/>
        <end position="46"/>
    </location>
</feature>
<dbReference type="InterPro" id="IPR042099">
    <property type="entry name" value="ANL_N_sf"/>
</dbReference>
<evidence type="ECO:0000256" key="14">
    <source>
        <dbReference type="SAM" id="Phobius"/>
    </source>
</evidence>
<comment type="catalytic activity">
    <reaction evidence="10">
        <text>(5Z,8Z,11Z,14Z)-eicosatetraenoate + ATP + CoA = (5Z,8Z,11Z,14Z)-eicosatetraenoyl-CoA + AMP + diphosphate</text>
        <dbReference type="Rhea" id="RHEA:19713"/>
        <dbReference type="ChEBI" id="CHEBI:30616"/>
        <dbReference type="ChEBI" id="CHEBI:32395"/>
        <dbReference type="ChEBI" id="CHEBI:33019"/>
        <dbReference type="ChEBI" id="CHEBI:57287"/>
        <dbReference type="ChEBI" id="CHEBI:57368"/>
        <dbReference type="ChEBI" id="CHEBI:456215"/>
        <dbReference type="EC" id="6.2.1.15"/>
    </reaction>
    <physiologicalReaction direction="left-to-right" evidence="10">
        <dbReference type="Rhea" id="RHEA:19714"/>
    </physiologicalReaction>
</comment>
<keyword evidence="17" id="KW-1185">Reference proteome</keyword>
<evidence type="ECO:0000256" key="13">
    <source>
        <dbReference type="RuleBase" id="RU369030"/>
    </source>
</evidence>
<evidence type="ECO:0000256" key="10">
    <source>
        <dbReference type="ARBA" id="ARBA00024548"/>
    </source>
</evidence>
<evidence type="ECO:0000259" key="15">
    <source>
        <dbReference type="Pfam" id="PF00501"/>
    </source>
</evidence>
<comment type="catalytic activity">
    <reaction evidence="9">
        <text>15-hydroxy-(5Z,8Z,11Z,13E)-eicosatetraenoate + ATP + CoA = 15-hydroxy-(5Z,8Z,11Z,13E)-eicosatetraenoyl-CoA + AMP + diphosphate</text>
        <dbReference type="Rhea" id="RHEA:52116"/>
        <dbReference type="ChEBI" id="CHEBI:30616"/>
        <dbReference type="ChEBI" id="CHEBI:33019"/>
        <dbReference type="ChEBI" id="CHEBI:57287"/>
        <dbReference type="ChEBI" id="CHEBI:78832"/>
        <dbReference type="ChEBI" id="CHEBI:136409"/>
        <dbReference type="ChEBI" id="CHEBI:456215"/>
    </reaction>
    <physiologicalReaction direction="left-to-right" evidence="9">
        <dbReference type="Rhea" id="RHEA:52117"/>
    </physiologicalReaction>
</comment>
<keyword evidence="4 13" id="KW-0276">Fatty acid metabolism</keyword>
<comment type="similarity">
    <text evidence="1 13">Belongs to the ATP-dependent AMP-binding enzyme family.</text>
</comment>
<evidence type="ECO:0000256" key="9">
    <source>
        <dbReference type="ARBA" id="ARBA00024532"/>
    </source>
</evidence>
<dbReference type="AlphaFoldDB" id="A0A210R4T5"/>
<evidence type="ECO:0000256" key="2">
    <source>
        <dbReference type="ARBA" id="ARBA00022598"/>
    </source>
</evidence>
<keyword evidence="14" id="KW-0472">Membrane</keyword>
<reference evidence="16 17" key="1">
    <citation type="journal article" date="2017" name="Nat. Ecol. Evol.">
        <title>Scallop genome provides insights into evolution of bilaterian karyotype and development.</title>
        <authorList>
            <person name="Wang S."/>
            <person name="Zhang J."/>
            <person name="Jiao W."/>
            <person name="Li J."/>
            <person name="Xun X."/>
            <person name="Sun Y."/>
            <person name="Guo X."/>
            <person name="Huan P."/>
            <person name="Dong B."/>
            <person name="Zhang L."/>
            <person name="Hu X."/>
            <person name="Sun X."/>
            <person name="Wang J."/>
            <person name="Zhao C."/>
            <person name="Wang Y."/>
            <person name="Wang D."/>
            <person name="Huang X."/>
            <person name="Wang R."/>
            <person name="Lv J."/>
            <person name="Li Y."/>
            <person name="Zhang Z."/>
            <person name="Liu B."/>
            <person name="Lu W."/>
            <person name="Hui Y."/>
            <person name="Liang J."/>
            <person name="Zhou Z."/>
            <person name="Hou R."/>
            <person name="Li X."/>
            <person name="Liu Y."/>
            <person name="Li H."/>
            <person name="Ning X."/>
            <person name="Lin Y."/>
            <person name="Zhao L."/>
            <person name="Xing Q."/>
            <person name="Dou J."/>
            <person name="Li Y."/>
            <person name="Mao J."/>
            <person name="Guo H."/>
            <person name="Dou H."/>
            <person name="Li T."/>
            <person name="Mu C."/>
            <person name="Jiang W."/>
            <person name="Fu Q."/>
            <person name="Fu X."/>
            <person name="Miao Y."/>
            <person name="Liu J."/>
            <person name="Yu Q."/>
            <person name="Li R."/>
            <person name="Liao H."/>
            <person name="Li X."/>
            <person name="Kong Y."/>
            <person name="Jiang Z."/>
            <person name="Chourrout D."/>
            <person name="Li R."/>
            <person name="Bao Z."/>
        </authorList>
    </citation>
    <scope>NUCLEOTIDE SEQUENCE [LARGE SCALE GENOMIC DNA]</scope>
    <source>
        <strain evidence="16 17">PY_sf001</strain>
    </source>
</reference>
<proteinExistence type="inferred from homology"/>
<dbReference type="EMBL" id="NEDP02000449">
    <property type="protein sequence ID" value="OWF55908.1"/>
    <property type="molecule type" value="Genomic_DNA"/>
</dbReference>
<name>A0A210R4T5_MIZYE</name>
<dbReference type="STRING" id="6573.A0A210R4T5"/>
<evidence type="ECO:0000256" key="4">
    <source>
        <dbReference type="ARBA" id="ARBA00022832"/>
    </source>
</evidence>
<dbReference type="Gene3D" id="3.40.50.12780">
    <property type="entry name" value="N-terminal domain of ligase-like"/>
    <property type="match status" value="1"/>
</dbReference>
<dbReference type="OrthoDB" id="1700726at2759"/>
<dbReference type="SUPFAM" id="SSF56801">
    <property type="entry name" value="Acetyl-CoA synthetase-like"/>
    <property type="match status" value="1"/>
</dbReference>
<dbReference type="InterPro" id="IPR020845">
    <property type="entry name" value="AMP-binding_CS"/>
</dbReference>
<accession>A0A210R4T5</accession>
<evidence type="ECO:0000256" key="3">
    <source>
        <dbReference type="ARBA" id="ARBA00022741"/>
    </source>
</evidence>
<comment type="catalytic activity">
    <reaction evidence="6">
        <text>5-hydroxy-(6E,8Z,11Z,14Z)-eicosatetraenoate + ATP + CoA = 5-hydroxy-(6E,8Z,11Z,14Z)-eicosatetraenoyl-CoA + AMP + diphosphate</text>
        <dbReference type="Rhea" id="RHEA:52108"/>
        <dbReference type="ChEBI" id="CHEBI:30616"/>
        <dbReference type="ChEBI" id="CHEBI:33019"/>
        <dbReference type="ChEBI" id="CHEBI:57287"/>
        <dbReference type="ChEBI" id="CHEBI:65341"/>
        <dbReference type="ChEBI" id="CHEBI:136407"/>
        <dbReference type="ChEBI" id="CHEBI:456215"/>
    </reaction>
    <physiologicalReaction direction="left-to-right" evidence="6">
        <dbReference type="Rhea" id="RHEA:52109"/>
    </physiologicalReaction>
</comment>
<keyword evidence="2 13" id="KW-0436">Ligase</keyword>
<dbReference type="Proteomes" id="UP000242188">
    <property type="component" value="Unassembled WGS sequence"/>
</dbReference>
<evidence type="ECO:0000313" key="16">
    <source>
        <dbReference type="EMBL" id="OWF55908.1"/>
    </source>
</evidence>
<keyword evidence="3 13" id="KW-0547">Nucleotide-binding</keyword>